<evidence type="ECO:0000256" key="3">
    <source>
        <dbReference type="ARBA" id="ARBA00022448"/>
    </source>
</evidence>
<dbReference type="SUPFAM" id="SSF53850">
    <property type="entry name" value="Periplasmic binding protein-like II"/>
    <property type="match status" value="1"/>
</dbReference>
<dbReference type="GO" id="GO:0042626">
    <property type="term" value="F:ATPase-coupled transmembrane transporter activity"/>
    <property type="evidence" value="ECO:0007669"/>
    <property type="project" value="InterPro"/>
</dbReference>
<dbReference type="GO" id="GO:0042597">
    <property type="term" value="C:periplasmic space"/>
    <property type="evidence" value="ECO:0007669"/>
    <property type="project" value="UniProtKB-SubCell"/>
</dbReference>
<dbReference type="RefSeq" id="WP_207394415.1">
    <property type="nucleotide sequence ID" value="NZ_JABRWO010000001.1"/>
</dbReference>
<evidence type="ECO:0000256" key="7">
    <source>
        <dbReference type="SAM" id="SignalP"/>
    </source>
</evidence>
<comment type="caution">
    <text evidence="9">The sequence shown here is derived from an EMBL/GenBank/DDBJ whole genome shotgun (WGS) entry which is preliminary data.</text>
</comment>
<dbReference type="InterPro" id="IPR015168">
    <property type="entry name" value="SsuA/THI5"/>
</dbReference>
<dbReference type="PANTHER" id="PTHR30024:SF42">
    <property type="entry name" value="ALIPHATIC SULFONATES-BINDING PROTEIN-RELATED"/>
    <property type="match status" value="1"/>
</dbReference>
<comment type="subcellular location">
    <subcellularLocation>
        <location evidence="1">Periplasm</location>
    </subcellularLocation>
</comment>
<name>A0A7V9A563_9BACT</name>
<dbReference type="SMART" id="SM00062">
    <property type="entry name" value="PBPb"/>
    <property type="match status" value="1"/>
</dbReference>
<dbReference type="Gene3D" id="3.40.190.10">
    <property type="entry name" value="Periplasmic binding protein-like II"/>
    <property type="match status" value="2"/>
</dbReference>
<dbReference type="GO" id="GO:0016020">
    <property type="term" value="C:membrane"/>
    <property type="evidence" value="ECO:0007669"/>
    <property type="project" value="InterPro"/>
</dbReference>
<evidence type="ECO:0000256" key="5">
    <source>
        <dbReference type="ARBA" id="ARBA00055538"/>
    </source>
</evidence>
<feature type="domain" description="Solute-binding protein family 3/N-terminal" evidence="8">
    <location>
        <begin position="41"/>
        <end position="261"/>
    </location>
</feature>
<reference evidence="9 10" key="1">
    <citation type="submission" date="2020-05" db="EMBL/GenBank/DDBJ databases">
        <title>Bremerella alba sp. nov., a novel planctomycete isolated from the surface of the macroalga Fucus spiralis.</title>
        <authorList>
            <person name="Godinho O."/>
            <person name="Botelho R."/>
            <person name="Albuquerque L."/>
            <person name="Wiegand S."/>
            <person name="Da Costa M.S."/>
            <person name="Lobo-Da-Cunha A."/>
            <person name="Jogler C."/>
            <person name="Lage O.M."/>
        </authorList>
    </citation>
    <scope>NUCLEOTIDE SEQUENCE [LARGE SCALE GENOMIC DNA]</scope>
    <source>
        <strain evidence="9 10">FF15</strain>
    </source>
</reference>
<dbReference type="AlphaFoldDB" id="A0A7V9A563"/>
<feature type="chain" id="PRO_5030578196" description="Putative aliphatic sulfonates-binding protein" evidence="7">
    <location>
        <begin position="27"/>
        <end position="337"/>
    </location>
</feature>
<dbReference type="Proteomes" id="UP000551616">
    <property type="component" value="Unassembled WGS sequence"/>
</dbReference>
<dbReference type="EMBL" id="JABRWO010000001">
    <property type="protein sequence ID" value="MBA2112877.1"/>
    <property type="molecule type" value="Genomic_DNA"/>
</dbReference>
<feature type="signal peptide" evidence="7">
    <location>
        <begin position="1"/>
        <end position="26"/>
    </location>
</feature>
<proteinExistence type="inferred from homology"/>
<keyword evidence="10" id="KW-1185">Reference proteome</keyword>
<organism evidence="9 10">
    <name type="scientific">Bremerella alba</name>
    <dbReference type="NCBI Taxonomy" id="980252"/>
    <lineage>
        <taxon>Bacteria</taxon>
        <taxon>Pseudomonadati</taxon>
        <taxon>Planctomycetota</taxon>
        <taxon>Planctomycetia</taxon>
        <taxon>Pirellulales</taxon>
        <taxon>Pirellulaceae</taxon>
        <taxon>Bremerella</taxon>
    </lineage>
</organism>
<evidence type="ECO:0000256" key="2">
    <source>
        <dbReference type="ARBA" id="ARBA00010742"/>
    </source>
</evidence>
<dbReference type="PANTHER" id="PTHR30024">
    <property type="entry name" value="ALIPHATIC SULFONATES-BINDING PROTEIN-RELATED"/>
    <property type="match status" value="1"/>
</dbReference>
<evidence type="ECO:0000256" key="4">
    <source>
        <dbReference type="ARBA" id="ARBA00022729"/>
    </source>
</evidence>
<dbReference type="NCBIfam" id="TIGR01728">
    <property type="entry name" value="SsuA_fam"/>
    <property type="match status" value="1"/>
</dbReference>
<dbReference type="InterPro" id="IPR010067">
    <property type="entry name" value="ABC_SsuA_sub-bd"/>
</dbReference>
<accession>A0A7V9A563</accession>
<protein>
    <recommendedName>
        <fullName evidence="6">Putative aliphatic sulfonates-binding protein</fullName>
    </recommendedName>
</protein>
<evidence type="ECO:0000256" key="6">
    <source>
        <dbReference type="ARBA" id="ARBA00070228"/>
    </source>
</evidence>
<sequence length="337" mass="36412">MSYSFKCSIQKIQSVFLASLTAIVLAAGCSSAASTSPEDHVVRVCLQPIPSYAPLWIAKRKGWLREALHEAGLGSVEWSTMRDGPLQNEAFAAGMIDVALTADTPAIIGRSAGLDIEVVALAATSPESLAILIPADSQVKGVADLKGKKIAATKGSFCHHLLALALQKEGLSLDDVRFINMSGPEINTSLQTGNIDAGVTWEPYITQILSSGSAKILLDGTNLKSGNEVIVVTRDLAQQSPNVVQKILEVFRKGHDYLRENPEDAAKLIATDVDLQPEQLVTAFQKIKYITPLDDATLAEFDATQKFLHELGVNRRTIDVAEFIDFQFQPDATLKVK</sequence>
<dbReference type="Pfam" id="PF09084">
    <property type="entry name" value="NMT1"/>
    <property type="match status" value="1"/>
</dbReference>
<dbReference type="FunFam" id="3.40.190.10:FF:000050">
    <property type="entry name" value="Sulfonate ABC transporter substrate-binding protein"/>
    <property type="match status" value="1"/>
</dbReference>
<comment type="function">
    <text evidence="5">Part of a binding-protein-dependent transport system for aliphatic sulfonates. Putative binding protein.</text>
</comment>
<evidence type="ECO:0000256" key="1">
    <source>
        <dbReference type="ARBA" id="ARBA00004418"/>
    </source>
</evidence>
<gene>
    <name evidence="9" type="primary">ssuA</name>
    <name evidence="9" type="ORF">HOV93_00180</name>
</gene>
<dbReference type="PROSITE" id="PS51257">
    <property type="entry name" value="PROKAR_LIPOPROTEIN"/>
    <property type="match status" value="1"/>
</dbReference>
<keyword evidence="3" id="KW-0813">Transport</keyword>
<evidence type="ECO:0000313" key="9">
    <source>
        <dbReference type="EMBL" id="MBA2112877.1"/>
    </source>
</evidence>
<keyword evidence="4 7" id="KW-0732">Signal</keyword>
<dbReference type="InterPro" id="IPR001638">
    <property type="entry name" value="Solute-binding_3/MltF_N"/>
</dbReference>
<comment type="similarity">
    <text evidence="2">Belongs to the bacterial solute-binding protein SsuA/TauA family.</text>
</comment>
<evidence type="ECO:0000313" key="10">
    <source>
        <dbReference type="Proteomes" id="UP000551616"/>
    </source>
</evidence>
<evidence type="ECO:0000259" key="8">
    <source>
        <dbReference type="SMART" id="SM00062"/>
    </source>
</evidence>